<evidence type="ECO:0000259" key="2">
    <source>
        <dbReference type="SMART" id="SM00849"/>
    </source>
</evidence>
<feature type="signal peptide" evidence="1">
    <location>
        <begin position="1"/>
        <end position="27"/>
    </location>
</feature>
<sequence length="287" mass="32405">MLCRKRFALLLSLIITINLLTSCMFLAEDTDLSIHVINVGQGDSILVKTPNGRTMLIDGGEPTAGRSVVSYLRKNKVKKIDILIATHPHTDHIGGLIDVIDQFQIDSFYMPYKIHTSQTYERLLDAANNKGLKATPATNDIIINLDEDIVLYFLGPLKDYGDDLNNWSVVVKMDYKVQSFLFTGDLESLGEMDLLTAYNADFLHAQFLKVAHHGSNTSTSQRFLEAVQPRIAVISSGKDNSYGHPHREVIDRLRDFNMAIYRTDQQGTIVIKSDGNRIWSNEKPYYH</sequence>
<gene>
    <name evidence="3" type="ORF">SAMN05446037_10396</name>
</gene>
<keyword evidence="1" id="KW-0732">Signal</keyword>
<dbReference type="PROSITE" id="PS51257">
    <property type="entry name" value="PROKAR_LIPOPROTEIN"/>
    <property type="match status" value="1"/>
</dbReference>
<dbReference type="InterPro" id="IPR036866">
    <property type="entry name" value="RibonucZ/Hydroxyglut_hydro"/>
</dbReference>
<dbReference type="Proteomes" id="UP000198304">
    <property type="component" value="Unassembled WGS sequence"/>
</dbReference>
<proteinExistence type="predicted"/>
<dbReference type="SUPFAM" id="SSF56281">
    <property type="entry name" value="Metallo-hydrolase/oxidoreductase"/>
    <property type="match status" value="1"/>
</dbReference>
<dbReference type="PANTHER" id="PTHR30619:SF7">
    <property type="entry name" value="BETA-LACTAMASE DOMAIN PROTEIN"/>
    <property type="match status" value="1"/>
</dbReference>
<dbReference type="EMBL" id="FZOJ01000039">
    <property type="protein sequence ID" value="SNT09150.1"/>
    <property type="molecule type" value="Genomic_DNA"/>
</dbReference>
<name>A0A239JTL4_9FIRM</name>
<dbReference type="CDD" id="cd07731">
    <property type="entry name" value="ComA-like_MBL-fold"/>
    <property type="match status" value="1"/>
</dbReference>
<dbReference type="SMART" id="SM00849">
    <property type="entry name" value="Lactamase_B"/>
    <property type="match status" value="1"/>
</dbReference>
<protein>
    <submittedName>
        <fullName evidence="3">Competence protein ComEC</fullName>
    </submittedName>
</protein>
<organism evidence="3 4">
    <name type="scientific">Anaerovirgula multivorans</name>
    <dbReference type="NCBI Taxonomy" id="312168"/>
    <lineage>
        <taxon>Bacteria</taxon>
        <taxon>Bacillati</taxon>
        <taxon>Bacillota</taxon>
        <taxon>Clostridia</taxon>
        <taxon>Peptostreptococcales</taxon>
        <taxon>Natronincolaceae</taxon>
        <taxon>Anaerovirgula</taxon>
    </lineage>
</organism>
<feature type="domain" description="Metallo-beta-lactamase" evidence="2">
    <location>
        <begin position="41"/>
        <end position="238"/>
    </location>
</feature>
<dbReference type="Gene3D" id="3.60.15.10">
    <property type="entry name" value="Ribonuclease Z/Hydroxyacylglutathione hydrolase-like"/>
    <property type="match status" value="1"/>
</dbReference>
<evidence type="ECO:0000313" key="4">
    <source>
        <dbReference type="Proteomes" id="UP000198304"/>
    </source>
</evidence>
<reference evidence="3 4" key="1">
    <citation type="submission" date="2017-06" db="EMBL/GenBank/DDBJ databases">
        <authorList>
            <person name="Kim H.J."/>
            <person name="Triplett B.A."/>
        </authorList>
    </citation>
    <scope>NUCLEOTIDE SEQUENCE [LARGE SCALE GENOMIC DNA]</scope>
    <source>
        <strain evidence="3 4">SCA</strain>
    </source>
</reference>
<dbReference type="InterPro" id="IPR001279">
    <property type="entry name" value="Metallo-B-lactamas"/>
</dbReference>
<dbReference type="OrthoDB" id="9761531at2"/>
<keyword evidence="4" id="KW-1185">Reference proteome</keyword>
<dbReference type="AlphaFoldDB" id="A0A239JTL4"/>
<dbReference type="Pfam" id="PF00753">
    <property type="entry name" value="Lactamase_B"/>
    <property type="match status" value="1"/>
</dbReference>
<dbReference type="InterPro" id="IPR035681">
    <property type="entry name" value="ComA-like_MBL"/>
</dbReference>
<dbReference type="PANTHER" id="PTHR30619">
    <property type="entry name" value="DNA INTERNALIZATION/COMPETENCE PROTEIN COMEC/REC2"/>
    <property type="match status" value="1"/>
</dbReference>
<dbReference type="RefSeq" id="WP_089285118.1">
    <property type="nucleotide sequence ID" value="NZ_FZOJ01000039.1"/>
</dbReference>
<dbReference type="InterPro" id="IPR052159">
    <property type="entry name" value="Competence_DNA_uptake"/>
</dbReference>
<evidence type="ECO:0000256" key="1">
    <source>
        <dbReference type="SAM" id="SignalP"/>
    </source>
</evidence>
<accession>A0A239JTL4</accession>
<feature type="chain" id="PRO_5013303299" evidence="1">
    <location>
        <begin position="28"/>
        <end position="287"/>
    </location>
</feature>
<evidence type="ECO:0000313" key="3">
    <source>
        <dbReference type="EMBL" id="SNT09150.1"/>
    </source>
</evidence>